<dbReference type="Pfam" id="PF14076">
    <property type="entry name" value="DUF4258"/>
    <property type="match status" value="1"/>
</dbReference>
<organism evidence="1 2">
    <name type="scientific">[Eubacterium] siraeum</name>
    <dbReference type="NCBI Taxonomy" id="39492"/>
    <lineage>
        <taxon>Bacteria</taxon>
        <taxon>Bacillati</taxon>
        <taxon>Bacillota</taxon>
        <taxon>Clostridia</taxon>
        <taxon>Eubacteriales</taxon>
        <taxon>Oscillospiraceae</taxon>
        <taxon>Oscillospiraceae incertae sedis</taxon>
    </lineage>
</organism>
<dbReference type="InterPro" id="IPR025354">
    <property type="entry name" value="DUF4258"/>
</dbReference>
<dbReference type="Proteomes" id="UP000095662">
    <property type="component" value="Unassembled WGS sequence"/>
</dbReference>
<evidence type="ECO:0008006" key="3">
    <source>
        <dbReference type="Google" id="ProtNLM"/>
    </source>
</evidence>
<accession>A0A174ZBC1</accession>
<reference evidence="1 2" key="1">
    <citation type="submission" date="2015-09" db="EMBL/GenBank/DDBJ databases">
        <authorList>
            <consortium name="Pathogen Informatics"/>
        </authorList>
    </citation>
    <scope>NUCLEOTIDE SEQUENCE [LARGE SCALE GENOMIC DNA]</scope>
    <source>
        <strain evidence="1 2">2789STDY5834928</strain>
    </source>
</reference>
<gene>
    <name evidence="1" type="ORF">ERS852540_00289</name>
</gene>
<protein>
    <recommendedName>
        <fullName evidence="3">DUF4258 domain-containing protein</fullName>
    </recommendedName>
</protein>
<evidence type="ECO:0000313" key="2">
    <source>
        <dbReference type="Proteomes" id="UP000095662"/>
    </source>
</evidence>
<name>A0A174ZBC1_9FIRM</name>
<dbReference type="STRING" id="39492.ERS852540_00289"/>
<proteinExistence type="predicted"/>
<dbReference type="EMBL" id="CZBY01000002">
    <property type="protein sequence ID" value="CUQ81568.1"/>
    <property type="molecule type" value="Genomic_DNA"/>
</dbReference>
<dbReference type="AlphaFoldDB" id="A0A174ZBC1"/>
<dbReference type="OrthoDB" id="964236at2"/>
<sequence>MISIDVLRQLNTANHYMITEHARIRLFERNITIDDVICCVENGKIIEQYENDKPFPSCLILGVELKGKYIHVVVSCNEDYIYLITAYYPDEQHWQDNFKTRRN</sequence>
<evidence type="ECO:0000313" key="1">
    <source>
        <dbReference type="EMBL" id="CUQ81568.1"/>
    </source>
</evidence>